<dbReference type="AlphaFoldDB" id="A0A0B6XZP4"/>
<protein>
    <submittedName>
        <fullName evidence="1">Uncharacterized protein</fullName>
    </submittedName>
</protein>
<proteinExistence type="predicted"/>
<feature type="non-terminal residue" evidence="1">
    <location>
        <position position="1"/>
    </location>
</feature>
<accession>A0A0B6XZP4</accession>
<reference evidence="1" key="1">
    <citation type="submission" date="2014-12" db="EMBL/GenBank/DDBJ databases">
        <title>Insight into the proteome of Arion vulgaris.</title>
        <authorList>
            <person name="Aradska J."/>
            <person name="Bulat T."/>
            <person name="Smidak R."/>
            <person name="Sarate P."/>
            <person name="Gangsoo J."/>
            <person name="Sialana F."/>
            <person name="Bilban M."/>
            <person name="Lubec G."/>
        </authorList>
    </citation>
    <scope>NUCLEOTIDE SEQUENCE</scope>
    <source>
        <tissue evidence="1">Skin</tissue>
    </source>
</reference>
<dbReference type="EMBL" id="HACG01001890">
    <property type="protein sequence ID" value="CEK48755.1"/>
    <property type="molecule type" value="Transcribed_RNA"/>
</dbReference>
<evidence type="ECO:0000313" key="1">
    <source>
        <dbReference type="EMBL" id="CEK48755.1"/>
    </source>
</evidence>
<name>A0A0B6XZP4_9EUPU</name>
<organism evidence="1">
    <name type="scientific">Arion vulgaris</name>
    <dbReference type="NCBI Taxonomy" id="1028688"/>
    <lineage>
        <taxon>Eukaryota</taxon>
        <taxon>Metazoa</taxon>
        <taxon>Spiralia</taxon>
        <taxon>Lophotrochozoa</taxon>
        <taxon>Mollusca</taxon>
        <taxon>Gastropoda</taxon>
        <taxon>Heterobranchia</taxon>
        <taxon>Euthyneura</taxon>
        <taxon>Panpulmonata</taxon>
        <taxon>Eupulmonata</taxon>
        <taxon>Stylommatophora</taxon>
        <taxon>Helicina</taxon>
        <taxon>Arionoidea</taxon>
        <taxon>Arionidae</taxon>
        <taxon>Arion</taxon>
    </lineage>
</organism>
<gene>
    <name evidence="1" type="primary">ORF5081</name>
</gene>
<feature type="non-terminal residue" evidence="1">
    <location>
        <position position="89"/>
    </location>
</feature>
<sequence>TEDAKLLVQELKQNTVYVNPLTNEKRMTAHTLFYAYQGLALYAEWKLAIFRSDHEEDETEIISQLLAHGSTARIAKTLAENATEYLVTV</sequence>